<comment type="similarity">
    <text evidence="5">Belongs to the protein N5-glutamine methyltransferase family. PrmC subfamily.</text>
</comment>
<dbReference type="PANTHER" id="PTHR18895">
    <property type="entry name" value="HEMK METHYLTRANSFERASE"/>
    <property type="match status" value="1"/>
</dbReference>
<evidence type="ECO:0000313" key="8">
    <source>
        <dbReference type="EMBL" id="GAA4087554.1"/>
    </source>
</evidence>
<dbReference type="InterPro" id="IPR050320">
    <property type="entry name" value="N5-glutamine_MTase"/>
</dbReference>
<evidence type="ECO:0000256" key="3">
    <source>
        <dbReference type="ARBA" id="ARBA00022691"/>
    </source>
</evidence>
<organism evidence="8 9">
    <name type="scientific">Mucilaginibacter panaciglaebae</name>
    <dbReference type="NCBI Taxonomy" id="502331"/>
    <lineage>
        <taxon>Bacteria</taxon>
        <taxon>Pseudomonadati</taxon>
        <taxon>Bacteroidota</taxon>
        <taxon>Sphingobacteriia</taxon>
        <taxon>Sphingobacteriales</taxon>
        <taxon>Sphingobacteriaceae</taxon>
        <taxon>Mucilaginibacter</taxon>
    </lineage>
</organism>
<feature type="domain" description="Release factor glutamine methyltransferase N-terminal" evidence="7">
    <location>
        <begin position="35"/>
        <end position="83"/>
    </location>
</feature>
<dbReference type="Proteomes" id="UP001500841">
    <property type="component" value="Unassembled WGS sequence"/>
</dbReference>
<dbReference type="InterPro" id="IPR029063">
    <property type="entry name" value="SAM-dependent_MTases_sf"/>
</dbReference>
<gene>
    <name evidence="5 8" type="primary">prmC</name>
    <name evidence="8" type="ORF">GCM10022392_05740</name>
</gene>
<name>A0ABP7WEZ3_9SPHI</name>
<accession>A0ABP7WEZ3</accession>
<evidence type="ECO:0000256" key="1">
    <source>
        <dbReference type="ARBA" id="ARBA00022603"/>
    </source>
</evidence>
<dbReference type="InterPro" id="IPR019874">
    <property type="entry name" value="RF_methyltr_PrmC"/>
</dbReference>
<dbReference type="Pfam" id="PF17827">
    <property type="entry name" value="PrmC_N"/>
    <property type="match status" value="1"/>
</dbReference>
<dbReference type="HAMAP" id="MF_02126">
    <property type="entry name" value="RF_methyltr_PrmC"/>
    <property type="match status" value="1"/>
</dbReference>
<dbReference type="SUPFAM" id="SSF53335">
    <property type="entry name" value="S-adenosyl-L-methionine-dependent methyltransferases"/>
    <property type="match status" value="1"/>
</dbReference>
<feature type="binding site" evidence="5">
    <location>
        <begin position="127"/>
        <end position="131"/>
    </location>
    <ligand>
        <name>S-adenosyl-L-methionine</name>
        <dbReference type="ChEBI" id="CHEBI:59789"/>
    </ligand>
</feature>
<evidence type="ECO:0000256" key="5">
    <source>
        <dbReference type="HAMAP-Rule" id="MF_02126"/>
    </source>
</evidence>
<dbReference type="InterPro" id="IPR007848">
    <property type="entry name" value="Small_mtfrase_dom"/>
</dbReference>
<keyword evidence="3 5" id="KW-0949">S-adenosyl-L-methionine</keyword>
<dbReference type="RefSeq" id="WP_345100934.1">
    <property type="nucleotide sequence ID" value="NZ_BAABCV010000002.1"/>
</dbReference>
<evidence type="ECO:0000259" key="6">
    <source>
        <dbReference type="Pfam" id="PF05175"/>
    </source>
</evidence>
<dbReference type="NCBIfam" id="TIGR03534">
    <property type="entry name" value="RF_mod_PrmC"/>
    <property type="match status" value="1"/>
</dbReference>
<dbReference type="PROSITE" id="PS00092">
    <property type="entry name" value="N6_MTASE"/>
    <property type="match status" value="1"/>
</dbReference>
<sequence length="286" mass="31812">MANLAVMKTINDAFAQFKQGLAGIYDTREIASISLMVLTEIINTSKANIKAFGDRQLTFAQQNELNGILAQLKTGKPLQYTLGYAEFYGLRFKVNPATLIPRPETEELVQWVLDSSPNTNSSILDIGTGTGCIAISLKKNLTNVQVSAMDVSVDALNTAKENAVLNEVDVNFIEADILNYTSDKKYSIIVSNPPYVTLEDKIRMHRNVTDFEPHSALFVPEDDPLLFYRAIADFALASLEPDGLLFFEINESFGKETAQLLTDSGFKDVEIRKDLSGRDRMIRSVR</sequence>
<reference evidence="9" key="1">
    <citation type="journal article" date="2019" name="Int. J. Syst. Evol. Microbiol.">
        <title>The Global Catalogue of Microorganisms (GCM) 10K type strain sequencing project: providing services to taxonomists for standard genome sequencing and annotation.</title>
        <authorList>
            <consortium name="The Broad Institute Genomics Platform"/>
            <consortium name="The Broad Institute Genome Sequencing Center for Infectious Disease"/>
            <person name="Wu L."/>
            <person name="Ma J."/>
        </authorList>
    </citation>
    <scope>NUCLEOTIDE SEQUENCE [LARGE SCALE GENOMIC DNA]</scope>
    <source>
        <strain evidence="9">JCM 17085</strain>
    </source>
</reference>
<evidence type="ECO:0000256" key="2">
    <source>
        <dbReference type="ARBA" id="ARBA00022679"/>
    </source>
</evidence>
<dbReference type="InterPro" id="IPR004556">
    <property type="entry name" value="HemK-like"/>
</dbReference>
<comment type="caution">
    <text evidence="8">The sequence shown here is derived from an EMBL/GenBank/DDBJ whole genome shotgun (WGS) entry which is preliminary data.</text>
</comment>
<keyword evidence="2 5" id="KW-0808">Transferase</keyword>
<dbReference type="InterPro" id="IPR040758">
    <property type="entry name" value="PrmC_N"/>
</dbReference>
<protein>
    <recommendedName>
        <fullName evidence="5">Release factor glutamine methyltransferase</fullName>
        <shortName evidence="5">RF MTase</shortName>
        <ecNumber evidence="5">2.1.1.297</ecNumber>
    </recommendedName>
    <alternativeName>
        <fullName evidence="5">N5-glutamine methyltransferase PrmC</fullName>
    </alternativeName>
    <alternativeName>
        <fullName evidence="5">Protein-(glutamine-N5) MTase PrmC</fullName>
    </alternativeName>
    <alternativeName>
        <fullName evidence="5">Protein-glutamine N-methyltransferase PrmC</fullName>
    </alternativeName>
</protein>
<comment type="caution">
    <text evidence="5">Lacks conserved residue(s) required for the propagation of feature annotation.</text>
</comment>
<evidence type="ECO:0000313" key="9">
    <source>
        <dbReference type="Proteomes" id="UP001500841"/>
    </source>
</evidence>
<evidence type="ECO:0000259" key="7">
    <source>
        <dbReference type="Pfam" id="PF17827"/>
    </source>
</evidence>
<proteinExistence type="inferred from homology"/>
<keyword evidence="9" id="KW-1185">Reference proteome</keyword>
<comment type="catalytic activity">
    <reaction evidence="4 5">
        <text>L-glutaminyl-[peptide chain release factor] + S-adenosyl-L-methionine = N(5)-methyl-L-glutaminyl-[peptide chain release factor] + S-adenosyl-L-homocysteine + H(+)</text>
        <dbReference type="Rhea" id="RHEA:42896"/>
        <dbReference type="Rhea" id="RHEA-COMP:10271"/>
        <dbReference type="Rhea" id="RHEA-COMP:10272"/>
        <dbReference type="ChEBI" id="CHEBI:15378"/>
        <dbReference type="ChEBI" id="CHEBI:30011"/>
        <dbReference type="ChEBI" id="CHEBI:57856"/>
        <dbReference type="ChEBI" id="CHEBI:59789"/>
        <dbReference type="ChEBI" id="CHEBI:61891"/>
        <dbReference type="EC" id="2.1.1.297"/>
    </reaction>
</comment>
<dbReference type="EMBL" id="BAABCV010000002">
    <property type="protein sequence ID" value="GAA4087554.1"/>
    <property type="molecule type" value="Genomic_DNA"/>
</dbReference>
<feature type="binding site" evidence="5">
    <location>
        <begin position="192"/>
        <end position="195"/>
    </location>
    <ligand>
        <name>substrate</name>
    </ligand>
</feature>
<dbReference type="NCBIfam" id="TIGR00536">
    <property type="entry name" value="hemK_fam"/>
    <property type="match status" value="1"/>
</dbReference>
<dbReference type="InterPro" id="IPR002052">
    <property type="entry name" value="DNA_methylase_N6_adenine_CS"/>
</dbReference>
<evidence type="ECO:0000256" key="4">
    <source>
        <dbReference type="ARBA" id="ARBA00048391"/>
    </source>
</evidence>
<dbReference type="GO" id="GO:0008168">
    <property type="term" value="F:methyltransferase activity"/>
    <property type="evidence" value="ECO:0007669"/>
    <property type="project" value="UniProtKB-KW"/>
</dbReference>
<dbReference type="Pfam" id="PF05175">
    <property type="entry name" value="MTS"/>
    <property type="match status" value="1"/>
</dbReference>
<comment type="function">
    <text evidence="5">Methylates the class 1 translation termination release factors RF1/PrfA and RF2/PrfB on the glutamine residue of the universally conserved GGQ motif.</text>
</comment>
<dbReference type="GO" id="GO:0032259">
    <property type="term" value="P:methylation"/>
    <property type="evidence" value="ECO:0007669"/>
    <property type="project" value="UniProtKB-KW"/>
</dbReference>
<feature type="domain" description="Methyltransferase small" evidence="6">
    <location>
        <begin position="119"/>
        <end position="197"/>
    </location>
</feature>
<feature type="binding site" evidence="5">
    <location>
        <position position="150"/>
    </location>
    <ligand>
        <name>S-adenosyl-L-methionine</name>
        <dbReference type="ChEBI" id="CHEBI:59789"/>
    </ligand>
</feature>
<keyword evidence="1 5" id="KW-0489">Methyltransferase</keyword>
<dbReference type="Gene3D" id="3.40.50.150">
    <property type="entry name" value="Vaccinia Virus protein VP39"/>
    <property type="match status" value="1"/>
</dbReference>
<dbReference type="Gene3D" id="1.10.8.10">
    <property type="entry name" value="DNA helicase RuvA subunit, C-terminal domain"/>
    <property type="match status" value="1"/>
</dbReference>
<feature type="binding site" evidence="5">
    <location>
        <position position="192"/>
    </location>
    <ligand>
        <name>S-adenosyl-L-methionine</name>
        <dbReference type="ChEBI" id="CHEBI:59789"/>
    </ligand>
</feature>
<dbReference type="PANTHER" id="PTHR18895:SF74">
    <property type="entry name" value="MTRF1L RELEASE FACTOR GLUTAMINE METHYLTRANSFERASE"/>
    <property type="match status" value="1"/>
</dbReference>
<dbReference type="CDD" id="cd02440">
    <property type="entry name" value="AdoMet_MTases"/>
    <property type="match status" value="1"/>
</dbReference>
<dbReference type="EC" id="2.1.1.297" evidence="5"/>